<evidence type="ECO:0000313" key="3">
    <source>
        <dbReference type="Proteomes" id="UP000244334"/>
    </source>
</evidence>
<proteinExistence type="predicted"/>
<reference evidence="2" key="1">
    <citation type="submission" date="2018-04" db="EMBL/GenBank/DDBJ databases">
        <title>Genomes of the Obligate Erwinia dacicola and Facultative Enterobacter sp. OLF Endosymbionts of the Olive Fruit fly, Bactrocera oleae.</title>
        <authorList>
            <person name="Estes A.M."/>
            <person name="Hearn D.J."/>
            <person name="Agarwal S."/>
            <person name="Pierson E.A."/>
            <person name="Dunning-Hotopp J.C."/>
        </authorList>
    </citation>
    <scope>NUCLEOTIDE SEQUENCE [LARGE SCALE GENOMIC DNA]</scope>
    <source>
        <strain evidence="2">Oroville</strain>
    </source>
</reference>
<sequence length="41" mass="4457">MTSSEQMVLNYQMKLLLSEPLAVFLNLLIVGISGNGGYVGR</sequence>
<evidence type="ECO:0000256" key="1">
    <source>
        <dbReference type="SAM" id="Phobius"/>
    </source>
</evidence>
<dbReference type="AlphaFoldDB" id="A0A328THA9"/>
<dbReference type="Proteomes" id="UP000244334">
    <property type="component" value="Unassembled WGS sequence"/>
</dbReference>
<name>A0A328THA9_9GAMM</name>
<organism evidence="2 3">
    <name type="scientific">Candidatus Erwinia dacicola</name>
    <dbReference type="NCBI Taxonomy" id="252393"/>
    <lineage>
        <taxon>Bacteria</taxon>
        <taxon>Pseudomonadati</taxon>
        <taxon>Pseudomonadota</taxon>
        <taxon>Gammaproteobacteria</taxon>
        <taxon>Enterobacterales</taxon>
        <taxon>Erwiniaceae</taxon>
        <taxon>Erwinia</taxon>
    </lineage>
</organism>
<keyword evidence="3" id="KW-1185">Reference proteome</keyword>
<dbReference type="EMBL" id="LJAM02000779">
    <property type="protein sequence ID" value="RAP69430.1"/>
    <property type="molecule type" value="Genomic_DNA"/>
</dbReference>
<keyword evidence="1" id="KW-0812">Transmembrane</keyword>
<feature type="non-terminal residue" evidence="2">
    <location>
        <position position="41"/>
    </location>
</feature>
<accession>A0A328THA9</accession>
<feature type="transmembrane region" description="Helical" evidence="1">
    <location>
        <begin position="20"/>
        <end position="40"/>
    </location>
</feature>
<evidence type="ECO:0000313" key="2">
    <source>
        <dbReference type="EMBL" id="RAP69430.1"/>
    </source>
</evidence>
<keyword evidence="1" id="KW-0472">Membrane</keyword>
<keyword evidence="1" id="KW-1133">Transmembrane helix</keyword>
<comment type="caution">
    <text evidence="2">The sequence shown here is derived from an EMBL/GenBank/DDBJ whole genome shotgun (WGS) entry which is preliminary data.</text>
</comment>
<gene>
    <name evidence="2" type="ORF">ACZ87_03784</name>
</gene>
<protein>
    <submittedName>
        <fullName evidence="2">Uncharacterized protein</fullName>
    </submittedName>
</protein>